<sequence length="207" mass="23479">MSCPILFDMDGVIADSWEPFFSFWSEVLINLGAEEMATEEQILALFEGNFFEELSHKVPGNWMQPAFLSHARLAHLQFMKKCPSIPHVSEGLQHLSQDFPLYLVTSNFAEAAEHFLENQNIGCFREVLGMEHSFSKTDKIRTVMKQHSDQPCYFISDTSGDLHEARKAGAIPVAAAWGWHDRPTLEAANPAFILDTPPELLEFRTHI</sequence>
<dbReference type="InterPro" id="IPR023214">
    <property type="entry name" value="HAD_sf"/>
</dbReference>
<keyword evidence="6" id="KW-1185">Reference proteome</keyword>
<dbReference type="InterPro" id="IPR036412">
    <property type="entry name" value="HAD-like_sf"/>
</dbReference>
<dbReference type="AlphaFoldDB" id="A0A081NFG3"/>
<dbReference type="STRING" id="1137799.GZ78_15190"/>
<dbReference type="Gene3D" id="1.10.150.240">
    <property type="entry name" value="Putative phosphatase, domain 2"/>
    <property type="match status" value="1"/>
</dbReference>
<comment type="caution">
    <text evidence="5">The sequence shown here is derived from an EMBL/GenBank/DDBJ whole genome shotgun (WGS) entry which is preliminary data.</text>
</comment>
<protein>
    <recommendedName>
        <fullName evidence="4">phosphoglycolate phosphatase</fullName>
        <ecNumber evidence="4">3.1.3.18</ecNumber>
    </recommendedName>
</protein>
<dbReference type="SFLD" id="SFLDG01129">
    <property type="entry name" value="C1.5:_HAD__Beta-PGM__Phosphata"/>
    <property type="match status" value="1"/>
</dbReference>
<evidence type="ECO:0000256" key="2">
    <source>
        <dbReference type="ARBA" id="ARBA00004818"/>
    </source>
</evidence>
<comment type="similarity">
    <text evidence="3">Belongs to the HAD-like hydrolase superfamily. CbbY/CbbZ/Gph/YieH family.</text>
</comment>
<dbReference type="GO" id="GO:0006281">
    <property type="term" value="P:DNA repair"/>
    <property type="evidence" value="ECO:0007669"/>
    <property type="project" value="TreeGrafter"/>
</dbReference>
<dbReference type="Gene3D" id="3.40.50.1000">
    <property type="entry name" value="HAD superfamily/HAD-like"/>
    <property type="match status" value="1"/>
</dbReference>
<dbReference type="SUPFAM" id="SSF56784">
    <property type="entry name" value="HAD-like"/>
    <property type="match status" value="1"/>
</dbReference>
<accession>A0A081NFG3</accession>
<dbReference type="InterPro" id="IPR050155">
    <property type="entry name" value="HAD-like_hydrolase_sf"/>
</dbReference>
<evidence type="ECO:0000313" key="6">
    <source>
        <dbReference type="Proteomes" id="UP000028073"/>
    </source>
</evidence>
<dbReference type="RefSeq" id="WP_034837164.1">
    <property type="nucleotide sequence ID" value="NZ_JOKH01000003.1"/>
</dbReference>
<dbReference type="SFLD" id="SFLDS00003">
    <property type="entry name" value="Haloacid_Dehalogenase"/>
    <property type="match status" value="1"/>
</dbReference>
<organism evidence="5 6">
    <name type="scientific">Endozoicomonas numazuensis</name>
    <dbReference type="NCBI Taxonomy" id="1137799"/>
    <lineage>
        <taxon>Bacteria</taxon>
        <taxon>Pseudomonadati</taxon>
        <taxon>Pseudomonadota</taxon>
        <taxon>Gammaproteobacteria</taxon>
        <taxon>Oceanospirillales</taxon>
        <taxon>Endozoicomonadaceae</taxon>
        <taxon>Endozoicomonas</taxon>
    </lineage>
</organism>
<dbReference type="Proteomes" id="UP000028073">
    <property type="component" value="Unassembled WGS sequence"/>
</dbReference>
<dbReference type="PANTHER" id="PTHR43434:SF1">
    <property type="entry name" value="PHOSPHOGLYCOLATE PHOSPHATASE"/>
    <property type="match status" value="1"/>
</dbReference>
<comment type="pathway">
    <text evidence="2">Organic acid metabolism; glycolate biosynthesis; glycolate from 2-phosphoglycolate: step 1/1.</text>
</comment>
<dbReference type="OrthoDB" id="9782449at2"/>
<dbReference type="InterPro" id="IPR041492">
    <property type="entry name" value="HAD_2"/>
</dbReference>
<comment type="catalytic activity">
    <reaction evidence="1">
        <text>2-phosphoglycolate + H2O = glycolate + phosphate</text>
        <dbReference type="Rhea" id="RHEA:14369"/>
        <dbReference type="ChEBI" id="CHEBI:15377"/>
        <dbReference type="ChEBI" id="CHEBI:29805"/>
        <dbReference type="ChEBI" id="CHEBI:43474"/>
        <dbReference type="ChEBI" id="CHEBI:58033"/>
        <dbReference type="EC" id="3.1.3.18"/>
    </reaction>
</comment>
<proteinExistence type="inferred from homology"/>
<gene>
    <name evidence="5" type="ORF">GZ78_15190</name>
</gene>
<dbReference type="EMBL" id="JOKH01000003">
    <property type="protein sequence ID" value="KEQ17186.1"/>
    <property type="molecule type" value="Genomic_DNA"/>
</dbReference>
<dbReference type="Pfam" id="PF13419">
    <property type="entry name" value="HAD_2"/>
    <property type="match status" value="1"/>
</dbReference>
<dbReference type="GO" id="GO:0005829">
    <property type="term" value="C:cytosol"/>
    <property type="evidence" value="ECO:0007669"/>
    <property type="project" value="TreeGrafter"/>
</dbReference>
<dbReference type="eggNOG" id="COG0546">
    <property type="taxonomic scope" value="Bacteria"/>
</dbReference>
<reference evidence="5 6" key="1">
    <citation type="submission" date="2014-06" db="EMBL/GenBank/DDBJ databases">
        <title>Whole Genome Sequences of Three Symbiotic Endozoicomonas Bacteria.</title>
        <authorList>
            <person name="Neave M.J."/>
            <person name="Apprill A."/>
            <person name="Voolstra C.R."/>
        </authorList>
    </citation>
    <scope>NUCLEOTIDE SEQUENCE [LARGE SCALE GENOMIC DNA]</scope>
    <source>
        <strain evidence="5 6">DSM 25634</strain>
    </source>
</reference>
<evidence type="ECO:0000256" key="4">
    <source>
        <dbReference type="ARBA" id="ARBA00013078"/>
    </source>
</evidence>
<dbReference type="InterPro" id="IPR023198">
    <property type="entry name" value="PGP-like_dom2"/>
</dbReference>
<dbReference type="PANTHER" id="PTHR43434">
    <property type="entry name" value="PHOSPHOGLYCOLATE PHOSPHATASE"/>
    <property type="match status" value="1"/>
</dbReference>
<name>A0A081NFG3_9GAMM</name>
<evidence type="ECO:0000256" key="1">
    <source>
        <dbReference type="ARBA" id="ARBA00000830"/>
    </source>
</evidence>
<dbReference type="EC" id="3.1.3.18" evidence="4"/>
<evidence type="ECO:0000256" key="3">
    <source>
        <dbReference type="ARBA" id="ARBA00006171"/>
    </source>
</evidence>
<evidence type="ECO:0000313" key="5">
    <source>
        <dbReference type="EMBL" id="KEQ17186.1"/>
    </source>
</evidence>
<dbReference type="GO" id="GO:0008967">
    <property type="term" value="F:phosphoglycolate phosphatase activity"/>
    <property type="evidence" value="ECO:0007669"/>
    <property type="project" value="UniProtKB-EC"/>
</dbReference>